<dbReference type="GO" id="GO:0000213">
    <property type="term" value="F:tRNA-intron lyase activity"/>
    <property type="evidence" value="ECO:0007669"/>
    <property type="project" value="TreeGrafter"/>
</dbReference>
<keyword evidence="3" id="KW-1185">Reference proteome</keyword>
<protein>
    <submittedName>
        <fullName evidence="2">Uncharacterized protein</fullName>
    </submittedName>
</protein>
<dbReference type="InterPro" id="IPR036167">
    <property type="entry name" value="tRNA_intron_Endo_cat-like_sf"/>
</dbReference>
<feature type="region of interest" description="Disordered" evidence="1">
    <location>
        <begin position="1"/>
        <end position="35"/>
    </location>
</feature>
<dbReference type="PANTHER" id="PTHR28518:SF1">
    <property type="entry name" value="TRNA-SPLICING ENDONUCLEASE SUBUNIT SEN15"/>
    <property type="match status" value="1"/>
</dbReference>
<comment type="caution">
    <text evidence="2">The sequence shown here is derived from an EMBL/GenBank/DDBJ whole genome shotgun (WGS) entry which is preliminary data.</text>
</comment>
<gene>
    <name evidence="2" type="ORF">PENANT_c006G09503</name>
</gene>
<dbReference type="GO" id="GO:0000379">
    <property type="term" value="P:tRNA-type intron splice site recognition and cleavage"/>
    <property type="evidence" value="ECO:0007669"/>
    <property type="project" value="InterPro"/>
</dbReference>
<name>A0A1V6QE78_9EURO</name>
<dbReference type="OrthoDB" id="10002170at2759"/>
<reference evidence="3" key="1">
    <citation type="journal article" date="2017" name="Nat. Microbiol.">
        <title>Global analysis of biosynthetic gene clusters reveals vast potential of secondary metabolite production in Penicillium species.</title>
        <authorList>
            <person name="Nielsen J.C."/>
            <person name="Grijseels S."/>
            <person name="Prigent S."/>
            <person name="Ji B."/>
            <person name="Dainat J."/>
            <person name="Nielsen K.F."/>
            <person name="Frisvad J.C."/>
            <person name="Workman M."/>
            <person name="Nielsen J."/>
        </authorList>
    </citation>
    <scope>NUCLEOTIDE SEQUENCE [LARGE SCALE GENOMIC DNA]</scope>
    <source>
        <strain evidence="3">IBT 31811</strain>
    </source>
</reference>
<evidence type="ECO:0000313" key="3">
    <source>
        <dbReference type="Proteomes" id="UP000191672"/>
    </source>
</evidence>
<dbReference type="FunFam" id="3.40.1350.10:FF:000012">
    <property type="entry name" value="Probable tRNA-splicing endonuclease subunit sen-15"/>
    <property type="match status" value="1"/>
</dbReference>
<dbReference type="EMBL" id="MDYN01000006">
    <property type="protein sequence ID" value="OQD87287.1"/>
    <property type="molecule type" value="Genomic_DNA"/>
</dbReference>
<dbReference type="InterPro" id="IPR042777">
    <property type="entry name" value="Sen15_fungi"/>
</dbReference>
<sequence>MANTQPTTKRPEPSALSALTSSATPQSAESATSTQVLHNLQHQHLWTSLLTHSIATPPPSSTKIQPQFQSQSQTITLVSGIPPHRVYTHPDEQLWMLENGIREDDLRPERMFVIPTAHGQAWSLGAMAAVFDELPGVAGGLVEYGRGEKGTEDDEMSRKLARYYEKREAVRESKEWGSERLLLAMVDRGMGGDGTVAYYVVQEGEVKPRQN</sequence>
<dbReference type="Proteomes" id="UP000191672">
    <property type="component" value="Unassembled WGS sequence"/>
</dbReference>
<dbReference type="STRING" id="416450.A0A1V6QE78"/>
<dbReference type="PANTHER" id="PTHR28518">
    <property type="entry name" value="TRNA-SPLICING ENDONUCLEASE SUBUNIT SEN15"/>
    <property type="match status" value="1"/>
</dbReference>
<evidence type="ECO:0000313" key="2">
    <source>
        <dbReference type="EMBL" id="OQD87287.1"/>
    </source>
</evidence>
<organism evidence="2 3">
    <name type="scientific">Penicillium antarcticum</name>
    <dbReference type="NCBI Taxonomy" id="416450"/>
    <lineage>
        <taxon>Eukaryota</taxon>
        <taxon>Fungi</taxon>
        <taxon>Dikarya</taxon>
        <taxon>Ascomycota</taxon>
        <taxon>Pezizomycotina</taxon>
        <taxon>Eurotiomycetes</taxon>
        <taxon>Eurotiomycetidae</taxon>
        <taxon>Eurotiales</taxon>
        <taxon>Aspergillaceae</taxon>
        <taxon>Penicillium</taxon>
    </lineage>
</organism>
<dbReference type="AlphaFoldDB" id="A0A1V6QE78"/>
<dbReference type="GO" id="GO:0000214">
    <property type="term" value="C:tRNA-intron endonuclease complex"/>
    <property type="evidence" value="ECO:0007669"/>
    <property type="project" value="InterPro"/>
</dbReference>
<proteinExistence type="predicted"/>
<accession>A0A1V6QE78</accession>
<feature type="compositionally biased region" description="Low complexity" evidence="1">
    <location>
        <begin position="13"/>
        <end position="28"/>
    </location>
</feature>
<evidence type="ECO:0000256" key="1">
    <source>
        <dbReference type="SAM" id="MobiDB-lite"/>
    </source>
</evidence>
<dbReference type="SUPFAM" id="SSF53032">
    <property type="entry name" value="tRNA-intron endonuclease catalytic domain-like"/>
    <property type="match status" value="1"/>
</dbReference>